<sequence length="390" mass="43325">MEDAAFQSSPVGSLVQISGWDPRYSENYECSAFIANPLPDTLQLGQETYLAASDAAVAVARLDQAAFRLPNPGLLARPAIRREAVATSALEGTYAAFDDVLEADFLNRDQLTESVAEVHNYVEAAELAFDWIKDKPITVGMLETLQEMLVRGTRGDSYDAGRIRTVQVFIGADGGRVNDARFVPSPPGDQLRAGIDAWASWLMARDTIPLVIKMALGHYQFETLHPFNDGNGRLGRLVCVLQLAHAGELRVPVLNLSPWLEGRRRQYQDHLLNVSATGDFEPWIRFFAEAVRAQAIRAVEKIDALHDWRDEAHKQLVKADVRGVATRIVEDLIGYPLINATVSAERFEVSYQAANTAIRRLVQLGILEERTGRKYGRVFAARRVLNIINS</sequence>
<dbReference type="EMBL" id="JBHTBJ010000072">
    <property type="protein sequence ID" value="MFC7280021.1"/>
    <property type="molecule type" value="Genomic_DNA"/>
</dbReference>
<dbReference type="InterPro" id="IPR040198">
    <property type="entry name" value="Fido_containing"/>
</dbReference>
<dbReference type="RefSeq" id="WP_378977906.1">
    <property type="nucleotide sequence ID" value="NZ_JBHTBJ010000072.1"/>
</dbReference>
<evidence type="ECO:0000259" key="1">
    <source>
        <dbReference type="PROSITE" id="PS51459"/>
    </source>
</evidence>
<organism evidence="2 3">
    <name type="scientific">Paractinoplanes rhizophilus</name>
    <dbReference type="NCBI Taxonomy" id="1416877"/>
    <lineage>
        <taxon>Bacteria</taxon>
        <taxon>Bacillati</taxon>
        <taxon>Actinomycetota</taxon>
        <taxon>Actinomycetes</taxon>
        <taxon>Micromonosporales</taxon>
        <taxon>Micromonosporaceae</taxon>
        <taxon>Paractinoplanes</taxon>
    </lineage>
</organism>
<name>A0ABW2I546_9ACTN</name>
<keyword evidence="3" id="KW-1185">Reference proteome</keyword>
<dbReference type="InterPro" id="IPR025758">
    <property type="entry name" value="Fic/DOC_N"/>
</dbReference>
<evidence type="ECO:0000313" key="3">
    <source>
        <dbReference type="Proteomes" id="UP001596548"/>
    </source>
</evidence>
<dbReference type="InterPro" id="IPR003812">
    <property type="entry name" value="Fido"/>
</dbReference>
<accession>A0ABW2I546</accession>
<dbReference type="Proteomes" id="UP001596548">
    <property type="component" value="Unassembled WGS sequence"/>
</dbReference>
<dbReference type="Pfam" id="PF02661">
    <property type="entry name" value="Fic"/>
    <property type="match status" value="1"/>
</dbReference>
<evidence type="ECO:0000313" key="2">
    <source>
        <dbReference type="EMBL" id="MFC7280021.1"/>
    </source>
</evidence>
<dbReference type="InterPro" id="IPR036597">
    <property type="entry name" value="Fido-like_dom_sf"/>
</dbReference>
<dbReference type="PANTHER" id="PTHR13504:SF38">
    <property type="entry name" value="FIDO DOMAIN-CONTAINING PROTEIN"/>
    <property type="match status" value="1"/>
</dbReference>
<dbReference type="PIRSF" id="PIRSF038925">
    <property type="entry name" value="AMP-prot_trans"/>
    <property type="match status" value="1"/>
</dbReference>
<dbReference type="InterPro" id="IPR026287">
    <property type="entry name" value="SoFic-like"/>
</dbReference>
<dbReference type="PANTHER" id="PTHR13504">
    <property type="entry name" value="FIDO DOMAIN-CONTAINING PROTEIN DDB_G0283145"/>
    <property type="match status" value="1"/>
</dbReference>
<comment type="caution">
    <text evidence="2">The sequence shown here is derived from an EMBL/GenBank/DDBJ whole genome shotgun (WGS) entry which is preliminary data.</text>
</comment>
<proteinExistence type="predicted"/>
<dbReference type="SUPFAM" id="SSF140931">
    <property type="entry name" value="Fic-like"/>
    <property type="match status" value="1"/>
</dbReference>
<feature type="domain" description="Fido" evidence="1">
    <location>
        <begin position="137"/>
        <end position="289"/>
    </location>
</feature>
<protein>
    <submittedName>
        <fullName evidence="2">Fic family protein</fullName>
    </submittedName>
</protein>
<dbReference type="Gene3D" id="1.10.3290.10">
    <property type="entry name" value="Fido-like domain"/>
    <property type="match status" value="1"/>
</dbReference>
<reference evidence="3" key="1">
    <citation type="journal article" date="2019" name="Int. J. Syst. Evol. Microbiol.">
        <title>The Global Catalogue of Microorganisms (GCM) 10K type strain sequencing project: providing services to taxonomists for standard genome sequencing and annotation.</title>
        <authorList>
            <consortium name="The Broad Institute Genomics Platform"/>
            <consortium name="The Broad Institute Genome Sequencing Center for Infectious Disease"/>
            <person name="Wu L."/>
            <person name="Ma J."/>
        </authorList>
    </citation>
    <scope>NUCLEOTIDE SEQUENCE [LARGE SCALE GENOMIC DNA]</scope>
    <source>
        <strain evidence="3">XZYJT-10</strain>
    </source>
</reference>
<dbReference type="PROSITE" id="PS51459">
    <property type="entry name" value="FIDO"/>
    <property type="match status" value="1"/>
</dbReference>
<gene>
    <name evidence="2" type="ORF">ACFQS1_39195</name>
</gene>
<dbReference type="Pfam" id="PF13784">
    <property type="entry name" value="Fic_N"/>
    <property type="match status" value="1"/>
</dbReference>